<feature type="compositionally biased region" description="Basic residues" evidence="3">
    <location>
        <begin position="191"/>
        <end position="200"/>
    </location>
</feature>
<dbReference type="AlphaFoldDB" id="A0AAD1D7Y0"/>
<evidence type="ECO:0000256" key="1">
    <source>
        <dbReference type="ARBA" id="ARBA00023125"/>
    </source>
</evidence>
<proteinExistence type="predicted"/>
<dbReference type="InterPro" id="IPR001647">
    <property type="entry name" value="HTH_TetR"/>
</dbReference>
<name>A0AAD1D7Y0_SPHMI</name>
<dbReference type="Gene3D" id="1.10.357.10">
    <property type="entry name" value="Tetracycline Repressor, domain 2"/>
    <property type="match status" value="1"/>
</dbReference>
<dbReference type="EMBL" id="AP018711">
    <property type="protein sequence ID" value="BBE35028.1"/>
    <property type="molecule type" value="Genomic_DNA"/>
</dbReference>
<organism evidence="5 6">
    <name type="scientific">Sphingosinicella microcystinivorans</name>
    <dbReference type="NCBI Taxonomy" id="335406"/>
    <lineage>
        <taxon>Bacteria</taxon>
        <taxon>Pseudomonadati</taxon>
        <taxon>Pseudomonadota</taxon>
        <taxon>Alphaproteobacteria</taxon>
        <taxon>Sphingomonadales</taxon>
        <taxon>Sphingosinicellaceae</taxon>
        <taxon>Sphingosinicella</taxon>
    </lineage>
</organism>
<sequence length="200" mass="23083">MDDIKIDRLAKLMRVTRGSFYWHFENHKDLLDALLTDWEARNYFEIAQVRARGARAAPDMVAIIGIWLSEDPSVLSFDTAVRGWARRAPEVAQSVKRVDRAWLDLLQESFERDGLPKDEAVVRARVSYFHQIGYWALDLDEEPGERLRLVPTYYQVLTGREAPPELGRLLMQQSRTTTKANPDASEPPVTRRSRVKKTSE</sequence>
<evidence type="ECO:0000256" key="3">
    <source>
        <dbReference type="SAM" id="MobiDB-lite"/>
    </source>
</evidence>
<dbReference type="Proteomes" id="UP000275727">
    <property type="component" value="Chromosome"/>
</dbReference>
<protein>
    <recommendedName>
        <fullName evidence="4">HTH tetR-type domain-containing protein</fullName>
    </recommendedName>
</protein>
<gene>
    <name evidence="5" type="ORF">SmB9_26860</name>
</gene>
<evidence type="ECO:0000313" key="6">
    <source>
        <dbReference type="Proteomes" id="UP000275727"/>
    </source>
</evidence>
<evidence type="ECO:0000259" key="4">
    <source>
        <dbReference type="PROSITE" id="PS50977"/>
    </source>
</evidence>
<evidence type="ECO:0000256" key="2">
    <source>
        <dbReference type="PROSITE-ProRule" id="PRU00335"/>
    </source>
</evidence>
<evidence type="ECO:0000313" key="5">
    <source>
        <dbReference type="EMBL" id="BBE35028.1"/>
    </source>
</evidence>
<feature type="domain" description="HTH tetR-type" evidence="4">
    <location>
        <begin position="1"/>
        <end position="42"/>
    </location>
</feature>
<dbReference type="GO" id="GO:0003677">
    <property type="term" value="F:DNA binding"/>
    <property type="evidence" value="ECO:0007669"/>
    <property type="project" value="UniProtKB-UniRule"/>
</dbReference>
<dbReference type="SUPFAM" id="SSF46689">
    <property type="entry name" value="Homeodomain-like"/>
    <property type="match status" value="1"/>
</dbReference>
<dbReference type="KEGG" id="smic:SmB9_26860"/>
<feature type="region of interest" description="Disordered" evidence="3">
    <location>
        <begin position="173"/>
        <end position="200"/>
    </location>
</feature>
<reference evidence="5 6" key="1">
    <citation type="submission" date="2018-06" db="EMBL/GenBank/DDBJ databases">
        <title>Complete Genome Sequence of the Microcystin-Degrading Bacterium Sphingosinicella microcystinivorans Strain B-9.</title>
        <authorList>
            <person name="Jin H."/>
            <person name="Nishizawa T."/>
            <person name="Guo Y."/>
            <person name="Nishizawa A."/>
            <person name="Park H."/>
            <person name="Kato H."/>
            <person name="Tsuji K."/>
            <person name="Harada K."/>
        </authorList>
    </citation>
    <scope>NUCLEOTIDE SEQUENCE [LARGE SCALE GENOMIC DNA]</scope>
    <source>
        <strain evidence="5 6">B9</strain>
    </source>
</reference>
<dbReference type="InterPro" id="IPR009057">
    <property type="entry name" value="Homeodomain-like_sf"/>
</dbReference>
<feature type="DNA-binding region" description="H-T-H motif" evidence="2">
    <location>
        <begin position="5"/>
        <end position="24"/>
    </location>
</feature>
<keyword evidence="1 2" id="KW-0238">DNA-binding</keyword>
<dbReference type="PROSITE" id="PS50977">
    <property type="entry name" value="HTH_TETR_2"/>
    <property type="match status" value="1"/>
</dbReference>
<accession>A0AAD1D7Y0</accession>